<feature type="transmembrane region" description="Helical" evidence="10">
    <location>
        <begin position="61"/>
        <end position="81"/>
    </location>
</feature>
<proteinExistence type="predicted"/>
<dbReference type="PANTHER" id="PTHR14969:SF62">
    <property type="entry name" value="DECAPRENYLPHOSPHORYL-5-PHOSPHORIBOSE PHOSPHATASE RV3807C-RELATED"/>
    <property type="match status" value="1"/>
</dbReference>
<evidence type="ECO:0000256" key="4">
    <source>
        <dbReference type="ARBA" id="ARBA00022692"/>
    </source>
</evidence>
<accession>A0ABQ6QD22</accession>
<dbReference type="Pfam" id="PF01569">
    <property type="entry name" value="PAP2"/>
    <property type="match status" value="1"/>
</dbReference>
<keyword evidence="3" id="KW-1003">Cell membrane</keyword>
<dbReference type="RefSeq" id="WP_111128356.1">
    <property type="nucleotide sequence ID" value="NZ_BTRJ01000022.1"/>
</dbReference>
<reference evidence="13" key="1">
    <citation type="submission" date="2023-07" db="EMBL/GenBank/DDBJ databases">
        <title>Genome sequence of Stenotrophomonas sp. Alg010 isolated from Sargassum waste.</title>
        <authorList>
            <person name="Mohapatra"/>
            <person name="B.R."/>
        </authorList>
    </citation>
    <scope>NUCLEOTIDE SEQUENCE [LARGE SCALE GENOMIC DNA]</scope>
    <source>
        <strain evidence="13">Alg010</strain>
    </source>
</reference>
<evidence type="ECO:0000256" key="1">
    <source>
        <dbReference type="ARBA" id="ARBA00004651"/>
    </source>
</evidence>
<keyword evidence="4 10" id="KW-0812">Transmembrane</keyword>
<evidence type="ECO:0000256" key="7">
    <source>
        <dbReference type="ARBA" id="ARBA00023136"/>
    </source>
</evidence>
<dbReference type="Gene3D" id="1.20.144.10">
    <property type="entry name" value="Phosphatidic acid phosphatase type 2/haloperoxidase"/>
    <property type="match status" value="1"/>
</dbReference>
<dbReference type="CDD" id="cd01610">
    <property type="entry name" value="PAP2_like"/>
    <property type="match status" value="1"/>
</dbReference>
<comment type="subcellular location">
    <subcellularLocation>
        <location evidence="1">Cell membrane</location>
        <topology evidence="1">Multi-pass membrane protein</topology>
    </subcellularLocation>
</comment>
<protein>
    <recommendedName>
        <fullName evidence="2">undecaprenyl-diphosphate phosphatase</fullName>
        <ecNumber evidence="2">3.6.1.27</ecNumber>
    </recommendedName>
    <alternativeName>
        <fullName evidence="8">Undecaprenyl pyrophosphate phosphatase</fullName>
    </alternativeName>
</protein>
<feature type="domain" description="Phosphatidic acid phosphatase type 2/haloperoxidase" evidence="11">
    <location>
        <begin position="63"/>
        <end position="172"/>
    </location>
</feature>
<feature type="transmembrane region" description="Helical" evidence="10">
    <location>
        <begin position="125"/>
        <end position="145"/>
    </location>
</feature>
<keyword evidence="13" id="KW-1185">Reference proteome</keyword>
<comment type="caution">
    <text evidence="12">The sequence shown here is derived from an EMBL/GenBank/DDBJ whole genome shotgun (WGS) entry which is preliminary data.</text>
</comment>
<evidence type="ECO:0000256" key="5">
    <source>
        <dbReference type="ARBA" id="ARBA00022801"/>
    </source>
</evidence>
<dbReference type="InterPro" id="IPR000326">
    <property type="entry name" value="PAP2/HPO"/>
</dbReference>
<evidence type="ECO:0000313" key="12">
    <source>
        <dbReference type="EMBL" id="GMR28093.1"/>
    </source>
</evidence>
<evidence type="ECO:0000256" key="3">
    <source>
        <dbReference type="ARBA" id="ARBA00022475"/>
    </source>
</evidence>
<dbReference type="EC" id="3.6.1.27" evidence="2"/>
<dbReference type="SMART" id="SM00014">
    <property type="entry name" value="acidPPc"/>
    <property type="match status" value="1"/>
</dbReference>
<evidence type="ECO:0000256" key="8">
    <source>
        <dbReference type="ARBA" id="ARBA00032707"/>
    </source>
</evidence>
<evidence type="ECO:0000256" key="2">
    <source>
        <dbReference type="ARBA" id="ARBA00012374"/>
    </source>
</evidence>
<evidence type="ECO:0000259" key="11">
    <source>
        <dbReference type="SMART" id="SM00014"/>
    </source>
</evidence>
<gene>
    <name evidence="12" type="ORF">STENOSP10_23130</name>
</gene>
<keyword evidence="7 10" id="KW-0472">Membrane</keyword>
<feature type="transmembrane region" description="Helical" evidence="10">
    <location>
        <begin position="32"/>
        <end position="55"/>
    </location>
</feature>
<dbReference type="SUPFAM" id="SSF48317">
    <property type="entry name" value="Acid phosphatase/Vanadium-dependent haloperoxidase"/>
    <property type="match status" value="1"/>
</dbReference>
<dbReference type="Proteomes" id="UP001306668">
    <property type="component" value="Unassembled WGS sequence"/>
</dbReference>
<evidence type="ECO:0000256" key="9">
    <source>
        <dbReference type="ARBA" id="ARBA00047594"/>
    </source>
</evidence>
<dbReference type="EMBL" id="BTRJ01000022">
    <property type="protein sequence ID" value="GMR28093.1"/>
    <property type="molecule type" value="Genomic_DNA"/>
</dbReference>
<sequence>MRTTPLELLAGREARLCRRANHYCRRRRVRRLFAAISRLGDGVFWYVLMAALVVLDGFDGLRASVHMAATGLAALLLYKGLKRWTRRPRPYAADLRIRAWVAPLDEFSFPSGHTLHAVSFTIVALAYYPWLAPLLVPFTLGVALSRVVLGLHYPSDVLAATGIAVLLASASLTWLPLPV</sequence>
<evidence type="ECO:0000256" key="6">
    <source>
        <dbReference type="ARBA" id="ARBA00022989"/>
    </source>
</evidence>
<comment type="catalytic activity">
    <reaction evidence="9">
        <text>di-trans,octa-cis-undecaprenyl diphosphate + H2O = di-trans,octa-cis-undecaprenyl phosphate + phosphate + H(+)</text>
        <dbReference type="Rhea" id="RHEA:28094"/>
        <dbReference type="ChEBI" id="CHEBI:15377"/>
        <dbReference type="ChEBI" id="CHEBI:15378"/>
        <dbReference type="ChEBI" id="CHEBI:43474"/>
        <dbReference type="ChEBI" id="CHEBI:58405"/>
        <dbReference type="ChEBI" id="CHEBI:60392"/>
        <dbReference type="EC" id="3.6.1.27"/>
    </reaction>
</comment>
<dbReference type="InterPro" id="IPR036938">
    <property type="entry name" value="PAP2/HPO_sf"/>
</dbReference>
<evidence type="ECO:0000313" key="13">
    <source>
        <dbReference type="Proteomes" id="UP001306668"/>
    </source>
</evidence>
<name>A0ABQ6QD22_9GAMM</name>
<feature type="transmembrane region" description="Helical" evidence="10">
    <location>
        <begin position="157"/>
        <end position="177"/>
    </location>
</feature>
<dbReference type="PANTHER" id="PTHR14969">
    <property type="entry name" value="SPHINGOSINE-1-PHOSPHATE PHOSPHOHYDROLASE"/>
    <property type="match status" value="1"/>
</dbReference>
<keyword evidence="5" id="KW-0378">Hydrolase</keyword>
<organism evidence="12 13">
    <name type="scientific">Stenotrophomonas sepilia</name>
    <dbReference type="NCBI Taxonomy" id="2860290"/>
    <lineage>
        <taxon>Bacteria</taxon>
        <taxon>Pseudomonadati</taxon>
        <taxon>Pseudomonadota</taxon>
        <taxon>Gammaproteobacteria</taxon>
        <taxon>Lysobacterales</taxon>
        <taxon>Lysobacteraceae</taxon>
        <taxon>Stenotrophomonas</taxon>
        <taxon>Stenotrophomonas maltophilia group</taxon>
    </lineage>
</organism>
<evidence type="ECO:0000256" key="10">
    <source>
        <dbReference type="SAM" id="Phobius"/>
    </source>
</evidence>
<keyword evidence="6 10" id="KW-1133">Transmembrane helix</keyword>